<proteinExistence type="predicted"/>
<dbReference type="AlphaFoldDB" id="A0A0D9AI48"/>
<name>A0A0D9AI48_STUST</name>
<dbReference type="RefSeq" id="WP_045162989.1">
    <property type="nucleotide sequence ID" value="NZ_JYHV01000029.1"/>
</dbReference>
<dbReference type="Pfam" id="PF11008">
    <property type="entry name" value="DUF2846"/>
    <property type="match status" value="1"/>
</dbReference>
<evidence type="ECO:0000313" key="4">
    <source>
        <dbReference type="Proteomes" id="UP000032487"/>
    </source>
</evidence>
<evidence type="ECO:0000259" key="2">
    <source>
        <dbReference type="Pfam" id="PF11008"/>
    </source>
</evidence>
<comment type="caution">
    <text evidence="3">The sequence shown here is derived from an EMBL/GenBank/DDBJ whole genome shotgun (WGS) entry which is preliminary data.</text>
</comment>
<gene>
    <name evidence="3" type="ORF">UF78_14855</name>
</gene>
<dbReference type="PROSITE" id="PS51257">
    <property type="entry name" value="PROKAR_LIPOPROTEIN"/>
    <property type="match status" value="1"/>
</dbReference>
<sequence>MFKHFMMSAAALSFAVLSGCASVPMESPEKDQAFKSFSAPPQDQAGLYIFRDSMLGAALKKSVKIDGEVIGETAANTYFYRLITPGPHTLATESEFSDNLLELNAQGGKNHYVRQSIKMGLFVGGAKLTEVSEAEGQKAVAETKLAR</sequence>
<dbReference type="EMBL" id="JYHV01000029">
    <property type="protein sequence ID" value="KJH80364.1"/>
    <property type="molecule type" value="Genomic_DNA"/>
</dbReference>
<dbReference type="PIRSF" id="PIRSF012335">
    <property type="entry name" value="UCP012335"/>
    <property type="match status" value="1"/>
</dbReference>
<dbReference type="OrthoDB" id="7375569at2"/>
<keyword evidence="1" id="KW-0732">Signal</keyword>
<evidence type="ECO:0000256" key="1">
    <source>
        <dbReference type="SAM" id="SignalP"/>
    </source>
</evidence>
<accession>A0A0D9AI48</accession>
<dbReference type="InterPro" id="IPR022548">
    <property type="entry name" value="DUF2846"/>
</dbReference>
<feature type="chain" id="PRO_5002337982" description="DUF2846 domain-containing protein" evidence="1">
    <location>
        <begin position="22"/>
        <end position="147"/>
    </location>
</feature>
<feature type="signal peptide" evidence="1">
    <location>
        <begin position="1"/>
        <end position="21"/>
    </location>
</feature>
<reference evidence="3 4" key="1">
    <citation type="submission" date="2015-02" db="EMBL/GenBank/DDBJ databases">
        <title>Draft genome sequence of Pseudomonas stutzeri NT0128 isolated from wheat (Triticum turgidum) rhizosphere.</title>
        <authorList>
            <person name="Tovi N."/>
            <person name="Frenk S."/>
            <person name="Hadar Y."/>
            <person name="Minz D."/>
        </authorList>
    </citation>
    <scope>NUCLEOTIDE SEQUENCE [LARGE SCALE GENOMIC DNA]</scope>
    <source>
        <strain evidence="3 4">NT0128</strain>
    </source>
</reference>
<protein>
    <recommendedName>
        <fullName evidence="2">DUF2846 domain-containing protein</fullName>
    </recommendedName>
</protein>
<feature type="domain" description="DUF2846" evidence="2">
    <location>
        <begin position="42"/>
        <end position="126"/>
    </location>
</feature>
<dbReference type="InterPro" id="IPR016596">
    <property type="entry name" value="UCP012335"/>
</dbReference>
<dbReference type="PATRIC" id="fig|316.101.peg.3727"/>
<evidence type="ECO:0000313" key="3">
    <source>
        <dbReference type="EMBL" id="KJH80364.1"/>
    </source>
</evidence>
<organism evidence="3 4">
    <name type="scientific">Stutzerimonas stutzeri</name>
    <name type="common">Pseudomonas stutzeri</name>
    <dbReference type="NCBI Taxonomy" id="316"/>
    <lineage>
        <taxon>Bacteria</taxon>
        <taxon>Pseudomonadati</taxon>
        <taxon>Pseudomonadota</taxon>
        <taxon>Gammaproteobacteria</taxon>
        <taxon>Pseudomonadales</taxon>
        <taxon>Pseudomonadaceae</taxon>
        <taxon>Stutzerimonas</taxon>
    </lineage>
</organism>
<dbReference type="Proteomes" id="UP000032487">
    <property type="component" value="Unassembled WGS sequence"/>
</dbReference>